<name>D7DMA7_METV0</name>
<proteinExistence type="predicted"/>
<dbReference type="EMBL" id="CP002056">
    <property type="protein sequence ID" value="ADI28818.1"/>
    <property type="molecule type" value="Genomic_DNA"/>
</dbReference>
<organism evidence="2 3">
    <name type="scientific">Methylotenera versatilis (strain 301)</name>
    <dbReference type="NCBI Taxonomy" id="666681"/>
    <lineage>
        <taxon>Bacteria</taxon>
        <taxon>Pseudomonadati</taxon>
        <taxon>Pseudomonadota</taxon>
        <taxon>Betaproteobacteria</taxon>
        <taxon>Nitrosomonadales</taxon>
        <taxon>Methylophilaceae</taxon>
        <taxon>Methylotenera</taxon>
    </lineage>
</organism>
<accession>D7DMA7</accession>
<dbReference type="HOGENOM" id="CLU_080993_0_0_4"/>
<dbReference type="AlphaFoldDB" id="D7DMA7"/>
<feature type="transmembrane region" description="Helical" evidence="1">
    <location>
        <begin position="41"/>
        <end position="60"/>
    </location>
</feature>
<dbReference type="KEGG" id="meh:M301_0434"/>
<reference evidence="2 3" key="2">
    <citation type="journal article" date="2011" name="J. Bacteriol.">
        <title>Genomes of three methylotrophs from a single niche uncover genetic and metabolic divergence of Methylophilaceae.</title>
        <authorList>
            <person name="Lapidus A."/>
            <person name="Clum A."/>
            <person name="Labutti K."/>
            <person name="Kaluzhnaya M.G."/>
            <person name="Lim S."/>
            <person name="Beck D.A."/>
            <person name="Glavina Del Rio T."/>
            <person name="Nolan M."/>
            <person name="Mavromatis K."/>
            <person name="Huntemann M."/>
            <person name="Lucas S."/>
            <person name="Lidstrom M.E."/>
            <person name="Ivanova N."/>
            <person name="Chistoserdova L."/>
        </authorList>
    </citation>
    <scope>NUCLEOTIDE SEQUENCE [LARGE SCALE GENOMIC DNA]</scope>
    <source>
        <strain evidence="2 3">301</strain>
    </source>
</reference>
<sequence>MLSKIGHGLNQLVMVTSLAALTWLGWKVAHGHYYKPGVGLGYNLGLIGGLMMLTLLMYSFRKHIKFMQGLGKLKYWFRIHMILGVLGPVLVLFHTTFRLGSMNATIAFYCMVVVASSGLIGKFAYTRIHKGLYGSRSSLKEAREELAGSSDGVKSKLHFFPKVEKKITYFEYLALEKKRGFFEGLWFFLTFDVRRMYVAWQCKRYIYKIMAPKQMNDVAKEASSLVSQYLIQVQTVAQFKKFEQIFSAWHVLHIPLMYMMVASAIFHVIWVHMY</sequence>
<feature type="transmembrane region" description="Helical" evidence="1">
    <location>
        <begin position="106"/>
        <end position="125"/>
    </location>
</feature>
<feature type="transmembrane region" description="Helical" evidence="1">
    <location>
        <begin position="12"/>
        <end position="29"/>
    </location>
</feature>
<evidence type="ECO:0000313" key="3">
    <source>
        <dbReference type="Proteomes" id="UP000000383"/>
    </source>
</evidence>
<keyword evidence="1" id="KW-0472">Membrane</keyword>
<dbReference type="eggNOG" id="COG1142">
    <property type="taxonomic scope" value="Bacteria"/>
</dbReference>
<feature type="transmembrane region" description="Helical" evidence="1">
    <location>
        <begin position="81"/>
        <end position="100"/>
    </location>
</feature>
<keyword evidence="1" id="KW-0812">Transmembrane</keyword>
<feature type="transmembrane region" description="Helical" evidence="1">
    <location>
        <begin position="248"/>
        <end position="270"/>
    </location>
</feature>
<reference evidence="3" key="1">
    <citation type="submission" date="2010-05" db="EMBL/GenBank/DDBJ databases">
        <title>Complete sequence of Methylotenera sp. 301.</title>
        <authorList>
            <person name="Lucas S."/>
            <person name="Copeland A."/>
            <person name="Lapidus A."/>
            <person name="Cheng J.-F."/>
            <person name="Bruce D."/>
            <person name="Goodwin L."/>
            <person name="Pitluck S."/>
            <person name="Clum A."/>
            <person name="Land M."/>
            <person name="Hauser L."/>
            <person name="Kyrpides N."/>
            <person name="Ivanova N."/>
            <person name="Chistoservova L."/>
            <person name="Kalyuzhnaya M."/>
            <person name="Woyke T."/>
        </authorList>
    </citation>
    <scope>NUCLEOTIDE SEQUENCE [LARGE SCALE GENOMIC DNA]</scope>
    <source>
        <strain evidence="3">301</strain>
    </source>
</reference>
<dbReference type="Proteomes" id="UP000000383">
    <property type="component" value="Chromosome"/>
</dbReference>
<evidence type="ECO:0000313" key="2">
    <source>
        <dbReference type="EMBL" id="ADI28818.1"/>
    </source>
</evidence>
<gene>
    <name evidence="2" type="ordered locus">M301_0434</name>
</gene>
<evidence type="ECO:0000256" key="1">
    <source>
        <dbReference type="SAM" id="Phobius"/>
    </source>
</evidence>
<dbReference type="STRING" id="666681.M301_0434"/>
<keyword evidence="3" id="KW-1185">Reference proteome</keyword>
<keyword evidence="1" id="KW-1133">Transmembrane helix</keyword>
<protein>
    <submittedName>
        <fullName evidence="2">Uncharacterized protein</fullName>
    </submittedName>
</protein>